<organism evidence="2 3">
    <name type="scientific">Cylicostephanus goldi</name>
    <name type="common">Nematode worm</name>
    <dbReference type="NCBI Taxonomy" id="71465"/>
    <lineage>
        <taxon>Eukaryota</taxon>
        <taxon>Metazoa</taxon>
        <taxon>Ecdysozoa</taxon>
        <taxon>Nematoda</taxon>
        <taxon>Chromadorea</taxon>
        <taxon>Rhabditida</taxon>
        <taxon>Rhabditina</taxon>
        <taxon>Rhabditomorpha</taxon>
        <taxon>Strongyloidea</taxon>
        <taxon>Strongylidae</taxon>
        <taxon>Cylicostephanus</taxon>
    </lineage>
</organism>
<dbReference type="SUPFAM" id="SSF48452">
    <property type="entry name" value="TPR-like"/>
    <property type="match status" value="1"/>
</dbReference>
<dbReference type="EMBL" id="UYRV01004731">
    <property type="protein sequence ID" value="VDK51871.1"/>
    <property type="molecule type" value="Genomic_DNA"/>
</dbReference>
<feature type="non-terminal residue" evidence="2">
    <location>
        <position position="198"/>
    </location>
</feature>
<dbReference type="PANTHER" id="PTHR14699">
    <property type="entry name" value="STI2 PROTEIN-RELATED"/>
    <property type="match status" value="1"/>
</dbReference>
<dbReference type="OrthoDB" id="10259630at2759"/>
<feature type="domain" description="Tetratricopeptide repeat protein 21A/21B N-terminal ARM repeat" evidence="1">
    <location>
        <begin position="14"/>
        <end position="194"/>
    </location>
</feature>
<reference evidence="2 3" key="1">
    <citation type="submission" date="2018-11" db="EMBL/GenBank/DDBJ databases">
        <authorList>
            <consortium name="Pathogen Informatics"/>
        </authorList>
    </citation>
    <scope>NUCLEOTIDE SEQUENCE [LARGE SCALE GENOMIC DNA]</scope>
</reference>
<dbReference type="AlphaFoldDB" id="A0A3P6SBK0"/>
<dbReference type="InterPro" id="IPR011990">
    <property type="entry name" value="TPR-like_helical_dom_sf"/>
</dbReference>
<proteinExistence type="predicted"/>
<evidence type="ECO:0000313" key="2">
    <source>
        <dbReference type="EMBL" id="VDK51871.1"/>
    </source>
</evidence>
<dbReference type="InterPro" id="IPR040364">
    <property type="entry name" value="TTC21A/TTC21B"/>
</dbReference>
<dbReference type="GO" id="GO:0035721">
    <property type="term" value="P:intraciliary retrograde transport"/>
    <property type="evidence" value="ECO:0007669"/>
    <property type="project" value="TreeGrafter"/>
</dbReference>
<accession>A0A3P6SBK0</accession>
<keyword evidence="3" id="KW-1185">Reference proteome</keyword>
<evidence type="ECO:0000313" key="3">
    <source>
        <dbReference type="Proteomes" id="UP000271889"/>
    </source>
</evidence>
<dbReference type="InterPro" id="IPR056833">
    <property type="entry name" value="ARM_TT21_N"/>
</dbReference>
<evidence type="ECO:0000259" key="1">
    <source>
        <dbReference type="Pfam" id="PF25062"/>
    </source>
</evidence>
<dbReference type="GO" id="GO:0030991">
    <property type="term" value="C:intraciliary transport particle A"/>
    <property type="evidence" value="ECO:0007669"/>
    <property type="project" value="TreeGrafter"/>
</dbReference>
<dbReference type="Proteomes" id="UP000271889">
    <property type="component" value="Unassembled WGS sequence"/>
</dbReference>
<protein>
    <recommendedName>
        <fullName evidence="1">Tetratricopeptide repeat protein 21A/21B N-terminal ARM repeat domain-containing protein</fullName>
    </recommendedName>
</protein>
<dbReference type="PANTHER" id="PTHR14699:SF0">
    <property type="entry name" value="TETRATRICOPEPTIDE REPEAT PROTEIN 21 HOMOLOG"/>
    <property type="match status" value="1"/>
</dbReference>
<dbReference type="GO" id="GO:0005929">
    <property type="term" value="C:cilium"/>
    <property type="evidence" value="ECO:0007669"/>
    <property type="project" value="GOC"/>
</dbReference>
<dbReference type="GO" id="GO:0061512">
    <property type="term" value="P:protein localization to cilium"/>
    <property type="evidence" value="ECO:0007669"/>
    <property type="project" value="TreeGrafter"/>
</dbReference>
<sequence length="198" mass="21788">MDYSESLLKNIASIHFYLREGYYGTALKICNGAEAGAQHIQFLKGIALNLSGKAAEAMRLLEPLRAGDYALGVLYALKQSHHMAENPDRQSLLEIESEISSLIDAPALGQYVAAEALFFVKDYAKAKLLIDKITKADPENAMFACLSGWIEIYSGRDQKSTMELFDKAIAGHYLDGYVGKMTVLSSRQLANDMKALAK</sequence>
<dbReference type="Pfam" id="PF25062">
    <property type="entry name" value="ARM_TT21_N"/>
    <property type="match status" value="1"/>
</dbReference>
<gene>
    <name evidence="2" type="ORF">CGOC_LOCUS2184</name>
</gene>
<name>A0A3P6SBK0_CYLGO</name>